<reference evidence="1" key="1">
    <citation type="submission" date="2024-09" db="EMBL/GenBank/DDBJ databases">
        <title>Black Yeasts Isolated from many extreme environments.</title>
        <authorList>
            <person name="Coleine C."/>
            <person name="Stajich J.E."/>
            <person name="Selbmann L."/>
        </authorList>
    </citation>
    <scope>NUCLEOTIDE SEQUENCE</scope>
    <source>
        <strain evidence="1">CCFEE 5737</strain>
    </source>
</reference>
<evidence type="ECO:0000313" key="2">
    <source>
        <dbReference type="Proteomes" id="UP001186974"/>
    </source>
</evidence>
<comment type="caution">
    <text evidence="1">The sequence shown here is derived from an EMBL/GenBank/DDBJ whole genome shotgun (WGS) entry which is preliminary data.</text>
</comment>
<dbReference type="EMBL" id="JAWDJW010003449">
    <property type="protein sequence ID" value="KAK3076876.1"/>
    <property type="molecule type" value="Genomic_DNA"/>
</dbReference>
<sequence>MTCSLLYLRALYCSDVAKRAKDGRLDAVVGAGIISETSAALLACFLRFHNYIANELAIIDEPSKFGDLDDLIELEERLFVTARSVTCGLLTNIVRYDLANMGQRRLEIAALAQNPESAESDTTDGSELSVSRVCRSFPVSNSDLVTIITEATASGNLAEGVEELVQAESNGCPHGHLWVVGDFSPTTLTAFGLNEVESKPHTADGGCMYKLLMRALPG</sequence>
<proteinExistence type="predicted"/>
<keyword evidence="2" id="KW-1185">Reference proteome</keyword>
<protein>
    <submittedName>
        <fullName evidence="1">Uncharacterized protein</fullName>
    </submittedName>
</protein>
<dbReference type="Proteomes" id="UP001186974">
    <property type="component" value="Unassembled WGS sequence"/>
</dbReference>
<evidence type="ECO:0000313" key="1">
    <source>
        <dbReference type="EMBL" id="KAK3076876.1"/>
    </source>
</evidence>
<gene>
    <name evidence="1" type="ORF">LTS18_011753</name>
</gene>
<accession>A0ACC3DJL8</accession>
<organism evidence="1 2">
    <name type="scientific">Coniosporium uncinatum</name>
    <dbReference type="NCBI Taxonomy" id="93489"/>
    <lineage>
        <taxon>Eukaryota</taxon>
        <taxon>Fungi</taxon>
        <taxon>Dikarya</taxon>
        <taxon>Ascomycota</taxon>
        <taxon>Pezizomycotina</taxon>
        <taxon>Dothideomycetes</taxon>
        <taxon>Dothideomycetes incertae sedis</taxon>
        <taxon>Coniosporium</taxon>
    </lineage>
</organism>
<name>A0ACC3DJL8_9PEZI</name>